<dbReference type="AlphaFoldDB" id="A0A1Y6M8P7"/>
<organism evidence="1 2">
    <name type="scientific">Photobacterium andalusiense</name>
    <dbReference type="NCBI Taxonomy" id="2204296"/>
    <lineage>
        <taxon>Bacteria</taxon>
        <taxon>Pseudomonadati</taxon>
        <taxon>Pseudomonadota</taxon>
        <taxon>Gammaproteobacteria</taxon>
        <taxon>Vibrionales</taxon>
        <taxon>Vibrionaceae</taxon>
        <taxon>Photobacterium</taxon>
    </lineage>
</organism>
<proteinExistence type="predicted"/>
<evidence type="ECO:0000313" key="2">
    <source>
        <dbReference type="Proteomes" id="UP000195719"/>
    </source>
</evidence>
<keyword evidence="2" id="KW-1185">Reference proteome</keyword>
<gene>
    <name evidence="1" type="ORF">PAND9192_00687</name>
</gene>
<name>A0A1Y6M8P7_9GAMM</name>
<evidence type="ECO:0000313" key="1">
    <source>
        <dbReference type="EMBL" id="SMY32943.1"/>
    </source>
</evidence>
<sequence>MKEEKLCLTKKIHKEAQEHLQTVRKRVLSNMNNKKHS</sequence>
<dbReference type="EMBL" id="FYAJ01000001">
    <property type="protein sequence ID" value="SMY32943.1"/>
    <property type="molecule type" value="Genomic_DNA"/>
</dbReference>
<protein>
    <submittedName>
        <fullName evidence="1">Uncharacterized protein</fullName>
    </submittedName>
</protein>
<dbReference type="Proteomes" id="UP000195719">
    <property type="component" value="Unassembled WGS sequence"/>
</dbReference>
<accession>A0A1Y6M8P7</accession>
<reference evidence="2" key="1">
    <citation type="submission" date="2017-06" db="EMBL/GenBank/DDBJ databases">
        <authorList>
            <person name="Rodrigo-Torres L."/>
            <person name="Arahal R.D."/>
            <person name="Lucena T."/>
        </authorList>
    </citation>
    <scope>NUCLEOTIDE SEQUENCE [LARGE SCALE GENOMIC DNA]</scope>
    <source>
        <strain evidence="2">CECT 9192</strain>
    </source>
</reference>